<organism evidence="8 9">
    <name type="scientific">Chondrus crispus</name>
    <name type="common">Carrageen Irish moss</name>
    <name type="synonym">Polymorpha crispa</name>
    <dbReference type="NCBI Taxonomy" id="2769"/>
    <lineage>
        <taxon>Eukaryota</taxon>
        <taxon>Rhodophyta</taxon>
        <taxon>Florideophyceae</taxon>
        <taxon>Rhodymeniophycidae</taxon>
        <taxon>Gigartinales</taxon>
        <taxon>Gigartinaceae</taxon>
        <taxon>Chondrus</taxon>
    </lineage>
</organism>
<keyword evidence="2 5" id="KW-0812">Transmembrane</keyword>
<dbReference type="EMBL" id="HG001842">
    <property type="protein sequence ID" value="CDF37468.1"/>
    <property type="molecule type" value="Genomic_DNA"/>
</dbReference>
<dbReference type="InterPro" id="IPR018108">
    <property type="entry name" value="MCP_transmembrane"/>
</dbReference>
<feature type="transmembrane region" description="Helical" evidence="7">
    <location>
        <begin position="32"/>
        <end position="56"/>
    </location>
</feature>
<evidence type="ECO:0000313" key="8">
    <source>
        <dbReference type="EMBL" id="CDF37468.1"/>
    </source>
</evidence>
<evidence type="ECO:0000313" key="9">
    <source>
        <dbReference type="Proteomes" id="UP000012073"/>
    </source>
</evidence>
<dbReference type="Gramene" id="CDF37468">
    <property type="protein sequence ID" value="CDF37468"/>
    <property type="gene ID" value="CHC_T00005680001"/>
</dbReference>
<feature type="transmembrane region" description="Helical" evidence="7">
    <location>
        <begin position="77"/>
        <end position="100"/>
    </location>
</feature>
<comment type="subcellular location">
    <subcellularLocation>
        <location evidence="1">Membrane</location>
        <topology evidence="1">Multi-pass membrane protein</topology>
    </subcellularLocation>
</comment>
<evidence type="ECO:0000256" key="1">
    <source>
        <dbReference type="ARBA" id="ARBA00004141"/>
    </source>
</evidence>
<sequence length="256" mass="27574">MKRLPTKALTVALFELASQALARSGAGLTPARHVAVAASSGAAALVATYPAHFAYYALRKDVAAVKVLQFARARPDLLYSGAVPALVATAPAVLVDYFLYRRWRGQIDESAAEGRMSRARTAAAIVVAAAAANLTGGFCSEPFKALSRKMAVESVKNAPGRSLTHTARSMMQTGVGEFWRGFPSRSMRYVVSAIVSKATVQQLRRLQRPGNEENAYLQGPHVSLIPAGRPIGPGFYQGRSRQYNASTIVDPRYHHC</sequence>
<keyword evidence="6" id="KW-0813">Transport</keyword>
<comment type="similarity">
    <text evidence="6">Belongs to the mitochondrial carrier (TC 2.A.29) family.</text>
</comment>
<dbReference type="SUPFAM" id="SSF103506">
    <property type="entry name" value="Mitochondrial carrier"/>
    <property type="match status" value="1"/>
</dbReference>
<dbReference type="PANTHER" id="PTHR24089">
    <property type="entry name" value="SOLUTE CARRIER FAMILY 25"/>
    <property type="match status" value="1"/>
</dbReference>
<dbReference type="OrthoDB" id="5329at2759"/>
<dbReference type="GeneID" id="17325003"/>
<dbReference type="Gene3D" id="1.50.40.10">
    <property type="entry name" value="Mitochondrial carrier domain"/>
    <property type="match status" value="1"/>
</dbReference>
<dbReference type="Proteomes" id="UP000012073">
    <property type="component" value="Unassembled WGS sequence"/>
</dbReference>
<name>R7QI91_CHOCR</name>
<evidence type="ECO:0000256" key="7">
    <source>
        <dbReference type="SAM" id="Phobius"/>
    </source>
</evidence>
<evidence type="ECO:0000256" key="5">
    <source>
        <dbReference type="PROSITE-ProRule" id="PRU00282"/>
    </source>
</evidence>
<dbReference type="KEGG" id="ccp:CHC_T00005680001"/>
<gene>
    <name evidence="8" type="ORF">CHC_T00005680001</name>
</gene>
<keyword evidence="4 5" id="KW-0472">Membrane</keyword>
<protein>
    <recommendedName>
        <fullName evidence="10">Mitochondrial carrier protein</fullName>
    </recommendedName>
</protein>
<accession>R7QI91</accession>
<feature type="repeat" description="Solcar" evidence="5">
    <location>
        <begin position="120"/>
        <end position="206"/>
    </location>
</feature>
<keyword evidence="3" id="KW-0677">Repeat</keyword>
<dbReference type="GO" id="GO:0016020">
    <property type="term" value="C:membrane"/>
    <property type="evidence" value="ECO:0007669"/>
    <property type="project" value="UniProtKB-SubCell"/>
</dbReference>
<dbReference type="Pfam" id="PF00153">
    <property type="entry name" value="Mito_carr"/>
    <property type="match status" value="1"/>
</dbReference>
<evidence type="ECO:0000256" key="6">
    <source>
        <dbReference type="RuleBase" id="RU000488"/>
    </source>
</evidence>
<evidence type="ECO:0000256" key="2">
    <source>
        <dbReference type="ARBA" id="ARBA00022692"/>
    </source>
</evidence>
<evidence type="ECO:0008006" key="10">
    <source>
        <dbReference type="Google" id="ProtNLM"/>
    </source>
</evidence>
<dbReference type="RefSeq" id="XP_005717287.1">
    <property type="nucleotide sequence ID" value="XM_005717230.1"/>
</dbReference>
<evidence type="ECO:0000256" key="3">
    <source>
        <dbReference type="ARBA" id="ARBA00022737"/>
    </source>
</evidence>
<proteinExistence type="inferred from homology"/>
<keyword evidence="7" id="KW-1133">Transmembrane helix</keyword>
<dbReference type="InterPro" id="IPR023395">
    <property type="entry name" value="MCP_dom_sf"/>
</dbReference>
<reference evidence="9" key="1">
    <citation type="journal article" date="2013" name="Proc. Natl. Acad. Sci. U.S.A.">
        <title>Genome structure and metabolic features in the red seaweed Chondrus crispus shed light on evolution of the Archaeplastida.</title>
        <authorList>
            <person name="Collen J."/>
            <person name="Porcel B."/>
            <person name="Carre W."/>
            <person name="Ball S.G."/>
            <person name="Chaparro C."/>
            <person name="Tonon T."/>
            <person name="Barbeyron T."/>
            <person name="Michel G."/>
            <person name="Noel B."/>
            <person name="Valentin K."/>
            <person name="Elias M."/>
            <person name="Artiguenave F."/>
            <person name="Arun A."/>
            <person name="Aury J.M."/>
            <person name="Barbosa-Neto J.F."/>
            <person name="Bothwell J.H."/>
            <person name="Bouget F.Y."/>
            <person name="Brillet L."/>
            <person name="Cabello-Hurtado F."/>
            <person name="Capella-Gutierrez S."/>
            <person name="Charrier B."/>
            <person name="Cladiere L."/>
            <person name="Cock J.M."/>
            <person name="Coelho S.M."/>
            <person name="Colleoni C."/>
            <person name="Czjzek M."/>
            <person name="Da Silva C."/>
            <person name="Delage L."/>
            <person name="Denoeud F."/>
            <person name="Deschamps P."/>
            <person name="Dittami S.M."/>
            <person name="Gabaldon T."/>
            <person name="Gachon C.M."/>
            <person name="Groisillier A."/>
            <person name="Herve C."/>
            <person name="Jabbari K."/>
            <person name="Katinka M."/>
            <person name="Kloareg B."/>
            <person name="Kowalczyk N."/>
            <person name="Labadie K."/>
            <person name="Leblanc C."/>
            <person name="Lopez P.J."/>
            <person name="McLachlan D.H."/>
            <person name="Meslet-Cladiere L."/>
            <person name="Moustafa A."/>
            <person name="Nehr Z."/>
            <person name="Nyvall Collen P."/>
            <person name="Panaud O."/>
            <person name="Partensky F."/>
            <person name="Poulain J."/>
            <person name="Rensing S.A."/>
            <person name="Rousvoal S."/>
            <person name="Samson G."/>
            <person name="Symeonidi A."/>
            <person name="Weissenbach J."/>
            <person name="Zambounis A."/>
            <person name="Wincker P."/>
            <person name="Boyen C."/>
        </authorList>
    </citation>
    <scope>NUCLEOTIDE SEQUENCE [LARGE SCALE GENOMIC DNA]</scope>
    <source>
        <strain evidence="9">cv. Stackhouse</strain>
    </source>
</reference>
<evidence type="ECO:0000256" key="4">
    <source>
        <dbReference type="ARBA" id="ARBA00023136"/>
    </source>
</evidence>
<keyword evidence="9" id="KW-1185">Reference proteome</keyword>
<dbReference type="PROSITE" id="PS50920">
    <property type="entry name" value="SOLCAR"/>
    <property type="match status" value="1"/>
</dbReference>
<dbReference type="AlphaFoldDB" id="R7QI91"/>